<keyword evidence="1" id="KW-1133">Transmembrane helix</keyword>
<feature type="transmembrane region" description="Helical" evidence="1">
    <location>
        <begin position="56"/>
        <end position="77"/>
    </location>
</feature>
<dbReference type="Proteomes" id="UP000317169">
    <property type="component" value="Unassembled WGS sequence"/>
</dbReference>
<proteinExistence type="predicted"/>
<comment type="caution">
    <text evidence="2">The sequence shown here is derived from an EMBL/GenBank/DDBJ whole genome shotgun (WGS) entry which is preliminary data.</text>
</comment>
<feature type="transmembrane region" description="Helical" evidence="1">
    <location>
        <begin position="83"/>
        <end position="105"/>
    </location>
</feature>
<name>A0A507ZSD4_9FLAO</name>
<feature type="transmembrane region" description="Helical" evidence="1">
    <location>
        <begin position="165"/>
        <end position="185"/>
    </location>
</feature>
<protein>
    <submittedName>
        <fullName evidence="2">Ceramidase</fullName>
    </submittedName>
</protein>
<dbReference type="EMBL" id="VIAR01000001">
    <property type="protein sequence ID" value="TQD40540.1"/>
    <property type="molecule type" value="Genomic_DNA"/>
</dbReference>
<feature type="transmembrane region" description="Helical" evidence="1">
    <location>
        <begin position="197"/>
        <end position="217"/>
    </location>
</feature>
<gene>
    <name evidence="2" type="ORF">FKR84_00760</name>
</gene>
<feature type="transmembrane region" description="Helical" evidence="1">
    <location>
        <begin position="137"/>
        <end position="158"/>
    </location>
</feature>
<dbReference type="RefSeq" id="WP_141420272.1">
    <property type="nucleotide sequence ID" value="NZ_VIAR01000001.1"/>
</dbReference>
<dbReference type="OrthoDB" id="946254at2"/>
<reference evidence="2 3" key="1">
    <citation type="submission" date="2019-06" db="EMBL/GenBank/DDBJ databases">
        <title>Flavibacter putida gen. nov., sp. nov., a novel marine bacterium of the family Flavobacteriaceae isolated from coastal seawater.</title>
        <authorList>
            <person name="Feng X."/>
        </authorList>
    </citation>
    <scope>NUCLEOTIDE SEQUENCE [LARGE SCALE GENOMIC DNA]</scope>
    <source>
        <strain evidence="2 3">PLHSN227</strain>
    </source>
</reference>
<accession>A0A507ZSD4</accession>
<feature type="transmembrane region" description="Helical" evidence="1">
    <location>
        <begin position="28"/>
        <end position="44"/>
    </location>
</feature>
<evidence type="ECO:0000256" key="1">
    <source>
        <dbReference type="SAM" id="Phobius"/>
    </source>
</evidence>
<evidence type="ECO:0000313" key="3">
    <source>
        <dbReference type="Proteomes" id="UP000317169"/>
    </source>
</evidence>
<keyword evidence="1" id="KW-0812">Transmembrane</keyword>
<keyword evidence="3" id="KW-1185">Reference proteome</keyword>
<keyword evidence="1" id="KW-0472">Membrane</keyword>
<evidence type="ECO:0000313" key="2">
    <source>
        <dbReference type="EMBL" id="TQD40540.1"/>
    </source>
</evidence>
<organism evidence="2 3">
    <name type="scientific">Haloflavibacter putidus</name>
    <dbReference type="NCBI Taxonomy" id="2576776"/>
    <lineage>
        <taxon>Bacteria</taxon>
        <taxon>Pseudomonadati</taxon>
        <taxon>Bacteroidota</taxon>
        <taxon>Flavobacteriia</taxon>
        <taxon>Flavobacteriales</taxon>
        <taxon>Flavobacteriaceae</taxon>
        <taxon>Haloflavibacter</taxon>
    </lineage>
</organism>
<dbReference type="AlphaFoldDB" id="A0A507ZSD4"/>
<feature type="transmembrane region" description="Helical" evidence="1">
    <location>
        <begin position="112"/>
        <end position="131"/>
    </location>
</feature>
<sequence>MFSDLQNFPHDSGPIYQETLAGRFPVEPFNTFSNLLFLVVILYFGRKIYPNYRQHLFLAFCLPILTLGFVGGTIYHATRSAEIWLLLDWVPIVLLCFATAVYFCFSLPIKILFKWIFIVGLLLFQIIVRLIELPKSLSISLGYIASAIAILLPLTLHIWYFKANYAYNILWAVLSFSAAIGFRILDKNLHIFSMGTHWLWHLFGATAVFFLMNYIFLHKKNQAN</sequence>